<dbReference type="Proteomes" id="UP001197875">
    <property type="component" value="Unassembled WGS sequence"/>
</dbReference>
<evidence type="ECO:0000313" key="3">
    <source>
        <dbReference type="Proteomes" id="UP001197875"/>
    </source>
</evidence>
<dbReference type="Gene3D" id="3.60.15.10">
    <property type="entry name" value="Ribonuclease Z/Hydroxyacylglutathione hydrolase-like"/>
    <property type="match status" value="1"/>
</dbReference>
<protein>
    <submittedName>
        <fullName evidence="2">MBL fold metallo-hydrolase</fullName>
    </submittedName>
</protein>
<dbReference type="RefSeq" id="WP_227616327.1">
    <property type="nucleotide sequence ID" value="NZ_JAJEPR010000060.1"/>
</dbReference>
<proteinExistence type="predicted"/>
<dbReference type="AlphaFoldDB" id="A0AAE3J826"/>
<reference evidence="2 3" key="1">
    <citation type="submission" date="2021-10" db="EMBL/GenBank/DDBJ databases">
        <title>Anaerobic single-cell dispensing facilitates the cultivation of human gut bacteria.</title>
        <authorList>
            <person name="Afrizal A."/>
        </authorList>
    </citation>
    <scope>NUCLEOTIDE SEQUENCE [LARGE SCALE GENOMIC DNA]</scope>
    <source>
        <strain evidence="2 3">CLA-AA-H277</strain>
    </source>
</reference>
<evidence type="ECO:0000313" key="2">
    <source>
        <dbReference type="EMBL" id="MCC2191487.1"/>
    </source>
</evidence>
<name>A0AAE3J826_9FIRM</name>
<gene>
    <name evidence="2" type="ORF">LKD71_17125</name>
</gene>
<organism evidence="2 3">
    <name type="scientific">Fusicatenibacter faecihominis</name>
    <dbReference type="NCBI Taxonomy" id="2881276"/>
    <lineage>
        <taxon>Bacteria</taxon>
        <taxon>Bacillati</taxon>
        <taxon>Bacillota</taxon>
        <taxon>Clostridia</taxon>
        <taxon>Lachnospirales</taxon>
        <taxon>Lachnospiraceae</taxon>
        <taxon>Fusicatenibacter</taxon>
    </lineage>
</organism>
<keyword evidence="3" id="KW-1185">Reference proteome</keyword>
<dbReference type="SUPFAM" id="SSF56281">
    <property type="entry name" value="Metallo-hydrolase/oxidoreductase"/>
    <property type="match status" value="1"/>
</dbReference>
<comment type="caution">
    <text evidence="2">The sequence shown here is derived from an EMBL/GenBank/DDBJ whole genome shotgun (WGS) entry which is preliminary data.</text>
</comment>
<accession>A0AAE3J826</accession>
<dbReference type="EMBL" id="JAJEPR010000060">
    <property type="protein sequence ID" value="MCC2191487.1"/>
    <property type="molecule type" value="Genomic_DNA"/>
</dbReference>
<feature type="domain" description="Metallo-beta-lactamase" evidence="1">
    <location>
        <begin position="67"/>
        <end position="126"/>
    </location>
</feature>
<sequence length="156" mass="17991">MTTFYVISLKLFKYKITDVVTDMKITYYGTSASEAWPALFCECEACRLARKYGGKNVRSRSQTLIDDTLLLDFPPDTNYHAQVLGLNLRRVRTLLLTHSHHDHFFPADLGLRSDQYAEGLAEEKLTIYGNETVISMCEDAKRVCRNPEQYITFHEI</sequence>
<dbReference type="Pfam" id="PF00753">
    <property type="entry name" value="Lactamase_B"/>
    <property type="match status" value="1"/>
</dbReference>
<dbReference type="InterPro" id="IPR036866">
    <property type="entry name" value="RibonucZ/Hydroxyglut_hydro"/>
</dbReference>
<evidence type="ECO:0000259" key="1">
    <source>
        <dbReference type="Pfam" id="PF00753"/>
    </source>
</evidence>
<dbReference type="InterPro" id="IPR001279">
    <property type="entry name" value="Metallo-B-lactamas"/>
</dbReference>